<accession>A0A1C7M5G6</accession>
<evidence type="ECO:0000259" key="12">
    <source>
        <dbReference type="PROSITE" id="PS50103"/>
    </source>
</evidence>
<dbReference type="PROSITE" id="PS50103">
    <property type="entry name" value="ZF_C3H1"/>
    <property type="match status" value="1"/>
</dbReference>
<feature type="compositionally biased region" description="Polar residues" evidence="10">
    <location>
        <begin position="22"/>
        <end position="38"/>
    </location>
</feature>
<dbReference type="AlphaFoldDB" id="A0A1C7M5G6"/>
<dbReference type="InterPro" id="IPR000571">
    <property type="entry name" value="Znf_CCCH"/>
</dbReference>
<dbReference type="Pfam" id="PF01485">
    <property type="entry name" value="IBR"/>
    <property type="match status" value="1"/>
</dbReference>
<dbReference type="InterPro" id="IPR013083">
    <property type="entry name" value="Znf_RING/FYVE/PHD"/>
</dbReference>
<evidence type="ECO:0000256" key="9">
    <source>
        <dbReference type="PROSITE-ProRule" id="PRU00723"/>
    </source>
</evidence>
<dbReference type="PANTHER" id="PTHR11685">
    <property type="entry name" value="RBR FAMILY RING FINGER AND IBR DOMAIN-CONTAINING"/>
    <property type="match status" value="1"/>
</dbReference>
<name>A0A1C7M5G6_GRIFR</name>
<comment type="caution">
    <text evidence="14">The sequence shown here is derived from an EMBL/GenBank/DDBJ whole genome shotgun (WGS) entry which is preliminary data.</text>
</comment>
<dbReference type="Pfam" id="PF22191">
    <property type="entry name" value="IBR_1"/>
    <property type="match status" value="1"/>
</dbReference>
<dbReference type="STRING" id="5627.A0A1C7M5G6"/>
<dbReference type="SUPFAM" id="SSF90229">
    <property type="entry name" value="CCCH zinc finger"/>
    <property type="match status" value="1"/>
</dbReference>
<dbReference type="GO" id="GO:0008270">
    <property type="term" value="F:zinc ion binding"/>
    <property type="evidence" value="ECO:0007669"/>
    <property type="project" value="UniProtKB-KW"/>
</dbReference>
<dbReference type="CDD" id="cd20335">
    <property type="entry name" value="BRcat_RBR"/>
    <property type="match status" value="1"/>
</dbReference>
<dbReference type="Proteomes" id="UP000092993">
    <property type="component" value="Unassembled WGS sequence"/>
</dbReference>
<keyword evidence="6 9" id="KW-0863">Zinc-finger</keyword>
<keyword evidence="4 9" id="KW-0479">Metal-binding</keyword>
<dbReference type="InterPro" id="IPR002867">
    <property type="entry name" value="IBR_dom"/>
</dbReference>
<dbReference type="Pfam" id="PF00642">
    <property type="entry name" value="zf-CCCH"/>
    <property type="match status" value="1"/>
</dbReference>
<dbReference type="EMBL" id="LUGG01000010">
    <property type="protein sequence ID" value="OBZ71757.1"/>
    <property type="molecule type" value="Genomic_DNA"/>
</dbReference>
<dbReference type="PROSITE" id="PS00518">
    <property type="entry name" value="ZF_RING_1"/>
    <property type="match status" value="1"/>
</dbReference>
<dbReference type="Gene3D" id="3.30.40.10">
    <property type="entry name" value="Zinc/RING finger domain, C3HC4 (zinc finger)"/>
    <property type="match status" value="1"/>
</dbReference>
<dbReference type="OrthoDB" id="1431934at2759"/>
<evidence type="ECO:0000256" key="6">
    <source>
        <dbReference type="ARBA" id="ARBA00022771"/>
    </source>
</evidence>
<gene>
    <name evidence="14" type="ORF">A0H81_08174</name>
</gene>
<evidence type="ECO:0000256" key="7">
    <source>
        <dbReference type="ARBA" id="ARBA00022786"/>
    </source>
</evidence>
<dbReference type="EC" id="2.3.2.31" evidence="2"/>
<dbReference type="InterPro" id="IPR001841">
    <property type="entry name" value="Znf_RING"/>
</dbReference>
<dbReference type="PROSITE" id="PS50089">
    <property type="entry name" value="ZF_RING_2"/>
    <property type="match status" value="1"/>
</dbReference>
<protein>
    <recommendedName>
        <fullName evidence="2">RBR-type E3 ubiquitin transferase</fullName>
        <ecNumber evidence="2">2.3.2.31</ecNumber>
    </recommendedName>
</protein>
<dbReference type="Gene3D" id="3.30.70.330">
    <property type="match status" value="1"/>
</dbReference>
<dbReference type="Pfam" id="PF13445">
    <property type="entry name" value="zf-RING_UBOX"/>
    <property type="match status" value="1"/>
</dbReference>
<feature type="zinc finger region" description="C3H1-type" evidence="9">
    <location>
        <begin position="43"/>
        <end position="70"/>
    </location>
</feature>
<keyword evidence="15" id="KW-1185">Reference proteome</keyword>
<evidence type="ECO:0000256" key="3">
    <source>
        <dbReference type="ARBA" id="ARBA00022679"/>
    </source>
</evidence>
<dbReference type="Gene3D" id="4.10.1000.10">
    <property type="entry name" value="Zinc finger, CCCH-type"/>
    <property type="match status" value="1"/>
</dbReference>
<dbReference type="PROSITE" id="PS51873">
    <property type="entry name" value="TRIAD"/>
    <property type="match status" value="1"/>
</dbReference>
<dbReference type="SMART" id="SM00647">
    <property type="entry name" value="IBR"/>
    <property type="match status" value="2"/>
</dbReference>
<dbReference type="SMART" id="SM00356">
    <property type="entry name" value="ZnF_C3H1"/>
    <property type="match status" value="1"/>
</dbReference>
<evidence type="ECO:0000313" key="14">
    <source>
        <dbReference type="EMBL" id="OBZ71757.1"/>
    </source>
</evidence>
<evidence type="ECO:0000256" key="10">
    <source>
        <dbReference type="SAM" id="MobiDB-lite"/>
    </source>
</evidence>
<feature type="domain" description="C3H1-type" evidence="12">
    <location>
        <begin position="43"/>
        <end position="70"/>
    </location>
</feature>
<keyword evidence="5" id="KW-0677">Repeat</keyword>
<organism evidence="14 15">
    <name type="scientific">Grifola frondosa</name>
    <name type="common">Maitake</name>
    <name type="synonym">Polyporus frondosus</name>
    <dbReference type="NCBI Taxonomy" id="5627"/>
    <lineage>
        <taxon>Eukaryota</taxon>
        <taxon>Fungi</taxon>
        <taxon>Dikarya</taxon>
        <taxon>Basidiomycota</taxon>
        <taxon>Agaricomycotina</taxon>
        <taxon>Agaricomycetes</taxon>
        <taxon>Polyporales</taxon>
        <taxon>Grifolaceae</taxon>
        <taxon>Grifola</taxon>
    </lineage>
</organism>
<evidence type="ECO:0000313" key="15">
    <source>
        <dbReference type="Proteomes" id="UP000092993"/>
    </source>
</evidence>
<sequence>MPSNNTTIDGPKEPESTGAAHPSSSVGAESTVRSSGAQVTKKRKDRPPCYFWKAGNCPKGDRCPFKHDQAIQEAEQARRMQEAEKDAAKTISRTFMKSTRVIFGAGASIVRIITGFESCTVLVKGLPLDATRNEVQTLFTQPGFDPSHFYVQSFRSSGDKVHQEARVVFDDTLDAANAAAGLNEIEFRDKKLQLEVVSLRGGRDQMTEYSKDREVLTMSWSAPSAGVVVMYESIEKAEAMVKALDRKVCAGRKVRVSMNRQPPGQTLKYFVASAIVIRNLPPGVTVEEIQAFSGSSSIKFLKQKTYDLPNAYERIRADMEGQLSPEAVKEYEIMDTDTSDGYVTIRARFERWEDAKIVHDFLKDRPLDYIASSKLRLWLSDPIIFTRTISIQQYEAQKDILLDIANNYKDQKSAYIRIRSNNTRAMGVAQVSVLGDDQQAVGALRVRMERLLSGEKLDLWDRWFAAEDGTAFLSSLLNSTGAHIIGDARLMELKAFGTPSAIQAAHSRIKQEVERLALLDYTVDLKKFSIRYFVREMDTLRVAIGEDNAMLDVTSSPARITIRGGEDARQILKTLIKKSLQGAYTSPKDGVQCPICFDDISNPFSLACGHYYCYECLKHFLSTASDTKLFPLQCLGDEGRCARAIPLPVLETILLPTQLDHLLEAAFMHYVDQHPLEYRYCKTPDCGEIYRVAADGMSTPLNCPSCLVSFCAACHDEGHDGRTCEEWRVHRNPAEQERLLDEWARERSTDVRSCPTCKSMIEKDGGCNHMICSHCGAHICWVCMLVHESGEATYAHLNSVHGGVYEVPADIE</sequence>
<proteinExistence type="predicted"/>
<dbReference type="InterPro" id="IPR031127">
    <property type="entry name" value="E3_UB_ligase_RBR"/>
</dbReference>
<evidence type="ECO:0000256" key="2">
    <source>
        <dbReference type="ARBA" id="ARBA00012251"/>
    </source>
</evidence>
<keyword evidence="8 9" id="KW-0862">Zinc</keyword>
<evidence type="ECO:0000256" key="8">
    <source>
        <dbReference type="ARBA" id="ARBA00022833"/>
    </source>
</evidence>
<keyword evidence="3" id="KW-0808">Transferase</keyword>
<dbReference type="InterPro" id="IPR035979">
    <property type="entry name" value="RBD_domain_sf"/>
</dbReference>
<dbReference type="InterPro" id="IPR044066">
    <property type="entry name" value="TRIAD_supradom"/>
</dbReference>
<dbReference type="Gene3D" id="1.20.120.1750">
    <property type="match status" value="1"/>
</dbReference>
<evidence type="ECO:0000256" key="1">
    <source>
        <dbReference type="ARBA" id="ARBA00001798"/>
    </source>
</evidence>
<feature type="domain" description="RING-type" evidence="11">
    <location>
        <begin position="593"/>
        <end position="634"/>
    </location>
</feature>
<comment type="catalytic activity">
    <reaction evidence="1">
        <text>[E2 ubiquitin-conjugating enzyme]-S-ubiquitinyl-L-cysteine + [acceptor protein]-L-lysine = [E2 ubiquitin-conjugating enzyme]-L-cysteine + [acceptor protein]-N(6)-ubiquitinyl-L-lysine.</text>
        <dbReference type="EC" id="2.3.2.31"/>
    </reaction>
</comment>
<dbReference type="SUPFAM" id="SSF57850">
    <property type="entry name" value="RING/U-box"/>
    <property type="match status" value="2"/>
</dbReference>
<dbReference type="InterPro" id="IPR036855">
    <property type="entry name" value="Znf_CCCH_sf"/>
</dbReference>
<dbReference type="InterPro" id="IPR012677">
    <property type="entry name" value="Nucleotide-bd_a/b_plait_sf"/>
</dbReference>
<dbReference type="GO" id="GO:0003676">
    <property type="term" value="F:nucleic acid binding"/>
    <property type="evidence" value="ECO:0007669"/>
    <property type="project" value="InterPro"/>
</dbReference>
<dbReference type="InterPro" id="IPR027370">
    <property type="entry name" value="Znf-RING_euk"/>
</dbReference>
<dbReference type="SMART" id="SM00184">
    <property type="entry name" value="RING"/>
    <property type="match status" value="1"/>
</dbReference>
<dbReference type="GO" id="GO:0061630">
    <property type="term" value="F:ubiquitin protein ligase activity"/>
    <property type="evidence" value="ECO:0007669"/>
    <property type="project" value="UniProtKB-EC"/>
</dbReference>
<evidence type="ECO:0000259" key="13">
    <source>
        <dbReference type="PROSITE" id="PS51873"/>
    </source>
</evidence>
<evidence type="ECO:0000259" key="11">
    <source>
        <dbReference type="PROSITE" id="PS50089"/>
    </source>
</evidence>
<dbReference type="InterPro" id="IPR017907">
    <property type="entry name" value="Znf_RING_CS"/>
</dbReference>
<dbReference type="CDD" id="cd22585">
    <property type="entry name" value="Rcat_RBR_DEAH12-like"/>
    <property type="match status" value="1"/>
</dbReference>
<feature type="domain" description="RING-type" evidence="13">
    <location>
        <begin position="589"/>
        <end position="807"/>
    </location>
</feature>
<evidence type="ECO:0000256" key="4">
    <source>
        <dbReference type="ARBA" id="ARBA00022723"/>
    </source>
</evidence>
<reference evidence="14 15" key="1">
    <citation type="submission" date="2016-03" db="EMBL/GenBank/DDBJ databases">
        <title>Whole genome sequencing of Grifola frondosa 9006-11.</title>
        <authorList>
            <person name="Min B."/>
            <person name="Park H."/>
            <person name="Kim J.-G."/>
            <person name="Cho H."/>
            <person name="Oh Y.-L."/>
            <person name="Kong W.-S."/>
            <person name="Choi I.-G."/>
        </authorList>
    </citation>
    <scope>NUCLEOTIDE SEQUENCE [LARGE SCALE GENOMIC DNA]</scope>
    <source>
        <strain evidence="14 15">9006-11</strain>
    </source>
</reference>
<evidence type="ECO:0000256" key="5">
    <source>
        <dbReference type="ARBA" id="ARBA00022737"/>
    </source>
</evidence>
<dbReference type="SUPFAM" id="SSF54928">
    <property type="entry name" value="RNA-binding domain, RBD"/>
    <property type="match status" value="1"/>
</dbReference>
<feature type="region of interest" description="Disordered" evidence="10">
    <location>
        <begin position="1"/>
        <end position="48"/>
    </location>
</feature>
<dbReference type="GO" id="GO:0016567">
    <property type="term" value="P:protein ubiquitination"/>
    <property type="evidence" value="ECO:0007669"/>
    <property type="project" value="InterPro"/>
</dbReference>
<keyword evidence="7" id="KW-0833">Ubl conjugation pathway</keyword>
<dbReference type="OMA" id="AWKAGAC"/>